<accession>A0ABR1E6U4</accession>
<name>A0ABR1E6U4_NECAM</name>
<sequence>MAPLQSGIDVRAVVGRSLMVNPRYFFNSGLTNHYSERSERFRKTKHTDWTHPLGPASHCMRWTHVHKSRNNSELKSNV</sequence>
<proteinExistence type="predicted"/>
<organism evidence="1 2">
    <name type="scientific">Necator americanus</name>
    <name type="common">Human hookworm</name>
    <dbReference type="NCBI Taxonomy" id="51031"/>
    <lineage>
        <taxon>Eukaryota</taxon>
        <taxon>Metazoa</taxon>
        <taxon>Ecdysozoa</taxon>
        <taxon>Nematoda</taxon>
        <taxon>Chromadorea</taxon>
        <taxon>Rhabditida</taxon>
        <taxon>Rhabditina</taxon>
        <taxon>Rhabditomorpha</taxon>
        <taxon>Strongyloidea</taxon>
        <taxon>Ancylostomatidae</taxon>
        <taxon>Bunostominae</taxon>
        <taxon>Necator</taxon>
    </lineage>
</organism>
<gene>
    <name evidence="1" type="primary">Necator_chrV.g20722</name>
    <name evidence="1" type="ORF">RB195_015929</name>
</gene>
<evidence type="ECO:0000313" key="1">
    <source>
        <dbReference type="EMBL" id="KAK6758409.1"/>
    </source>
</evidence>
<evidence type="ECO:0000313" key="2">
    <source>
        <dbReference type="Proteomes" id="UP001303046"/>
    </source>
</evidence>
<protein>
    <submittedName>
        <fullName evidence="1">Uncharacterized protein</fullName>
    </submittedName>
</protein>
<keyword evidence="2" id="KW-1185">Reference proteome</keyword>
<reference evidence="1 2" key="1">
    <citation type="submission" date="2023-08" db="EMBL/GenBank/DDBJ databases">
        <title>A Necator americanus chromosomal reference genome.</title>
        <authorList>
            <person name="Ilik V."/>
            <person name="Petrzelkova K.J."/>
            <person name="Pardy F."/>
            <person name="Fuh T."/>
            <person name="Niatou-Singa F.S."/>
            <person name="Gouil Q."/>
            <person name="Baker L."/>
            <person name="Ritchie M.E."/>
            <person name="Jex A.R."/>
            <person name="Gazzola D."/>
            <person name="Li H."/>
            <person name="Toshio Fujiwara R."/>
            <person name="Zhan B."/>
            <person name="Aroian R.V."/>
            <person name="Pafco B."/>
            <person name="Schwarz E.M."/>
        </authorList>
    </citation>
    <scope>NUCLEOTIDE SEQUENCE [LARGE SCALE GENOMIC DNA]</scope>
    <source>
        <strain evidence="1 2">Aroian</strain>
        <tissue evidence="1">Whole animal</tissue>
    </source>
</reference>
<comment type="caution">
    <text evidence="1">The sequence shown here is derived from an EMBL/GenBank/DDBJ whole genome shotgun (WGS) entry which is preliminary data.</text>
</comment>
<dbReference type="Proteomes" id="UP001303046">
    <property type="component" value="Unassembled WGS sequence"/>
</dbReference>
<dbReference type="EMBL" id="JAVFWL010000005">
    <property type="protein sequence ID" value="KAK6758409.1"/>
    <property type="molecule type" value="Genomic_DNA"/>
</dbReference>